<dbReference type="SUPFAM" id="SSF50249">
    <property type="entry name" value="Nucleic acid-binding proteins"/>
    <property type="match status" value="1"/>
</dbReference>
<keyword evidence="14" id="KW-1185">Reference proteome</keyword>
<evidence type="ECO:0000256" key="7">
    <source>
        <dbReference type="ARBA" id="ARBA00023015"/>
    </source>
</evidence>
<dbReference type="GO" id="GO:0006353">
    <property type="term" value="P:DNA-templated transcription termination"/>
    <property type="evidence" value="ECO:0007669"/>
    <property type="project" value="UniProtKB-UniRule"/>
</dbReference>
<accession>A0A1H6CCR5</accession>
<evidence type="ECO:0000256" key="1">
    <source>
        <dbReference type="ARBA" id="ARBA00022472"/>
    </source>
</evidence>
<dbReference type="GO" id="GO:0008186">
    <property type="term" value="F:ATP-dependent activity, acting on RNA"/>
    <property type="evidence" value="ECO:0007669"/>
    <property type="project" value="UniProtKB-UniRule"/>
</dbReference>
<dbReference type="EC" id="3.6.4.-" evidence="9 10"/>
<dbReference type="InterPro" id="IPR011113">
    <property type="entry name" value="Rho_RNA-bd"/>
</dbReference>
<organism evidence="13 14">
    <name type="scientific">Thermomonospora echinospora</name>
    <dbReference type="NCBI Taxonomy" id="1992"/>
    <lineage>
        <taxon>Bacteria</taxon>
        <taxon>Bacillati</taxon>
        <taxon>Actinomycetota</taxon>
        <taxon>Actinomycetes</taxon>
        <taxon>Streptosporangiales</taxon>
        <taxon>Thermomonosporaceae</taxon>
        <taxon>Thermomonospora</taxon>
    </lineage>
</organism>
<dbReference type="Gene3D" id="3.40.50.300">
    <property type="entry name" value="P-loop containing nucleotide triphosphate hydrolases"/>
    <property type="match status" value="1"/>
</dbReference>
<feature type="binding site" evidence="9">
    <location>
        <position position="184"/>
    </location>
    <ligand>
        <name>ATP</name>
        <dbReference type="ChEBI" id="CHEBI:30616"/>
    </ligand>
</feature>
<proteinExistence type="inferred from homology"/>
<dbReference type="InterPro" id="IPR000194">
    <property type="entry name" value="ATPase_F1/V1/A1_a/bsu_nucl-bd"/>
</dbReference>
<dbReference type="PROSITE" id="PS51856">
    <property type="entry name" value="RHO_RNA_BD"/>
    <property type="match status" value="1"/>
</dbReference>
<comment type="function">
    <text evidence="9">Facilitates transcription termination by a mechanism that involves Rho binding to the nascent RNA, activation of Rho's RNA-dependent ATPase activity, and release of the mRNA from the DNA template.</text>
</comment>
<keyword evidence="5 9" id="KW-0067">ATP-binding</keyword>
<keyword evidence="2 9" id="KW-0547">Nucleotide-binding</keyword>
<evidence type="ECO:0000256" key="6">
    <source>
        <dbReference type="ARBA" id="ARBA00022884"/>
    </source>
</evidence>
<evidence type="ECO:0000313" key="13">
    <source>
        <dbReference type="EMBL" id="SEG70633.1"/>
    </source>
</evidence>
<dbReference type="AlphaFoldDB" id="A0A1H6CCR5"/>
<dbReference type="Gene3D" id="2.40.50.140">
    <property type="entry name" value="Nucleic acid-binding proteins"/>
    <property type="match status" value="1"/>
</dbReference>
<dbReference type="InterPro" id="IPR004665">
    <property type="entry name" value="Term_rho"/>
</dbReference>
<dbReference type="Pfam" id="PF07497">
    <property type="entry name" value="Rho_RNA_bind"/>
    <property type="match status" value="1"/>
</dbReference>
<dbReference type="PANTHER" id="PTHR46425">
    <property type="entry name" value="TRANSCRIPTION TERMINATION FACTOR RHO"/>
    <property type="match status" value="1"/>
</dbReference>
<gene>
    <name evidence="9" type="primary">rho</name>
    <name evidence="13" type="ORF">SAMN04489712_109186</name>
</gene>
<keyword evidence="3 9" id="KW-0378">Hydrolase</keyword>
<evidence type="ECO:0000256" key="3">
    <source>
        <dbReference type="ARBA" id="ARBA00022801"/>
    </source>
</evidence>
<dbReference type="GO" id="GO:0005524">
    <property type="term" value="F:ATP binding"/>
    <property type="evidence" value="ECO:0007669"/>
    <property type="project" value="UniProtKB-UniRule"/>
</dbReference>
<dbReference type="GO" id="GO:0016787">
    <property type="term" value="F:hydrolase activity"/>
    <property type="evidence" value="ECO:0007669"/>
    <property type="project" value="UniProtKB-KW"/>
</dbReference>
<dbReference type="NCBIfam" id="TIGR00767">
    <property type="entry name" value="rho"/>
    <property type="match status" value="1"/>
</dbReference>
<dbReference type="OrthoDB" id="9805197at2"/>
<feature type="binding site" evidence="9">
    <location>
        <begin position="153"/>
        <end position="158"/>
    </location>
    <ligand>
        <name>ATP</name>
        <dbReference type="ChEBI" id="CHEBI:30616"/>
    </ligand>
</feature>
<dbReference type="EMBL" id="FNVO01000009">
    <property type="protein sequence ID" value="SEG70633.1"/>
    <property type="molecule type" value="Genomic_DNA"/>
</dbReference>
<evidence type="ECO:0000313" key="14">
    <source>
        <dbReference type="Proteomes" id="UP000236723"/>
    </source>
</evidence>
<comment type="caution">
    <text evidence="9">Lacks conserved residue(s) required for the propagation of feature annotation.</text>
</comment>
<dbReference type="SMART" id="SM00382">
    <property type="entry name" value="AAA"/>
    <property type="match status" value="1"/>
</dbReference>
<evidence type="ECO:0000259" key="12">
    <source>
        <dbReference type="PROSITE" id="PS51856"/>
    </source>
</evidence>
<dbReference type="NCBIfam" id="NF006886">
    <property type="entry name" value="PRK09376.1"/>
    <property type="match status" value="1"/>
</dbReference>
<evidence type="ECO:0000256" key="2">
    <source>
        <dbReference type="ARBA" id="ARBA00022741"/>
    </source>
</evidence>
<keyword evidence="4 9" id="KW-0347">Helicase</keyword>
<dbReference type="SUPFAM" id="SSF52540">
    <property type="entry name" value="P-loop containing nucleoside triphosphate hydrolases"/>
    <property type="match status" value="1"/>
</dbReference>
<evidence type="ECO:0000256" key="5">
    <source>
        <dbReference type="ARBA" id="ARBA00022840"/>
    </source>
</evidence>
<comment type="similarity">
    <text evidence="9 11">Belongs to the Rho family.</text>
</comment>
<evidence type="ECO:0000256" key="4">
    <source>
        <dbReference type="ARBA" id="ARBA00022806"/>
    </source>
</evidence>
<evidence type="ECO:0000256" key="11">
    <source>
        <dbReference type="PROSITE-ProRule" id="PRU01203"/>
    </source>
</evidence>
<dbReference type="InterPro" id="IPR003593">
    <property type="entry name" value="AAA+_ATPase"/>
</dbReference>
<dbReference type="Proteomes" id="UP000236723">
    <property type="component" value="Unassembled WGS sequence"/>
</dbReference>
<dbReference type="InterPro" id="IPR027417">
    <property type="entry name" value="P-loop_NTPase"/>
</dbReference>
<evidence type="ECO:0000256" key="10">
    <source>
        <dbReference type="NCBIfam" id="TIGR00767"/>
    </source>
</evidence>
<reference evidence="14" key="1">
    <citation type="submission" date="2016-10" db="EMBL/GenBank/DDBJ databases">
        <authorList>
            <person name="Varghese N."/>
            <person name="Submissions S."/>
        </authorList>
    </citation>
    <scope>NUCLEOTIDE SEQUENCE [LARGE SCALE GENOMIC DNA]</scope>
    <source>
        <strain evidence="14">DSM 43163</strain>
    </source>
</reference>
<comment type="subunit">
    <text evidence="9">Homohexamer. The homohexamer assembles into an open ring structure.</text>
</comment>
<dbReference type="GO" id="GO:0004386">
    <property type="term" value="F:helicase activity"/>
    <property type="evidence" value="ECO:0007669"/>
    <property type="project" value="UniProtKB-UniRule"/>
</dbReference>
<dbReference type="InterPro" id="IPR041703">
    <property type="entry name" value="Rho_factor_ATP-bd"/>
</dbReference>
<dbReference type="GO" id="GO:0003723">
    <property type="term" value="F:RNA binding"/>
    <property type="evidence" value="ECO:0007669"/>
    <property type="project" value="UniProtKB-UniRule"/>
</dbReference>
<sequence length="392" mass="42119">MTTTAPPRKAASAQVVAPAQRGAGDAPLTIPFSGVLAVQDKHAFVRTTGYLTGPQDVYVSLAQVRANGLRPGDIVTGTARAPRSAREKWPALVHVESVNGGAPGGERPEFGTLTPLFPQERLRLDTGAAATRVIDLVAPVGKGQRGLIVSPPKVGKTMVLQALANAIAVNNPECHLMVVLVDERPEEVTDMQRSVRGEVIYSTFDRPAGEHTEVAELAVERAKRLVEMGHDVVMLLDSITRLGRAYNLAAPSSARILAGGVAAGALYPPKKFFGAARNIENGGSLTILATALVETGSRMDDVFFEEFKGTGNMEIKLDRGLADKRVFPAVDVIASSTRREELLMSPQELALHWRLIRLLHSLDPQQAIELLLEKVKDTSSNAEILLQIQRSG</sequence>
<dbReference type="HAMAP" id="MF_01884">
    <property type="entry name" value="Rho"/>
    <property type="match status" value="1"/>
</dbReference>
<evidence type="ECO:0000256" key="8">
    <source>
        <dbReference type="ARBA" id="ARBA00023163"/>
    </source>
</evidence>
<protein>
    <recommendedName>
        <fullName evidence="9 10">Transcription termination factor Rho</fullName>
        <ecNumber evidence="9 10">3.6.4.-</ecNumber>
    </recommendedName>
    <alternativeName>
        <fullName evidence="9">ATP-dependent helicase Rho</fullName>
    </alternativeName>
</protein>
<evidence type="ECO:0000256" key="9">
    <source>
        <dbReference type="HAMAP-Rule" id="MF_01884"/>
    </source>
</evidence>
<dbReference type="InterPro" id="IPR012340">
    <property type="entry name" value="NA-bd_OB-fold"/>
</dbReference>
<keyword evidence="8 9" id="KW-0804">Transcription</keyword>
<feature type="domain" description="Rho RNA-BD" evidence="12">
    <location>
        <begin position="29"/>
        <end position="102"/>
    </location>
</feature>
<name>A0A1H6CCR5_9ACTN</name>
<dbReference type="CDD" id="cd01128">
    <property type="entry name" value="rho_factor_C"/>
    <property type="match status" value="1"/>
</dbReference>
<keyword evidence="6 9" id="KW-0694">RNA-binding</keyword>
<keyword evidence="7 9" id="KW-0805">Transcription regulation</keyword>
<dbReference type="PANTHER" id="PTHR46425:SF1">
    <property type="entry name" value="TRANSCRIPTION TERMINATION FACTOR RHO"/>
    <property type="match status" value="1"/>
</dbReference>
<keyword evidence="1 9" id="KW-0806">Transcription termination</keyword>
<dbReference type="Pfam" id="PF00006">
    <property type="entry name" value="ATP-synt_ab"/>
    <property type="match status" value="1"/>
</dbReference>
<feature type="binding site" evidence="9">
    <location>
        <begin position="141"/>
        <end position="146"/>
    </location>
    <ligand>
        <name>ATP</name>
        <dbReference type="ChEBI" id="CHEBI:30616"/>
    </ligand>
</feature>